<reference evidence="2 3" key="1">
    <citation type="journal article" date="2023" name="Commun. Biol.">
        <title>Reorganization of the ancestral sex-determining regions during the evolution of trioecy in Pleodorina starrii.</title>
        <authorList>
            <person name="Takahashi K."/>
            <person name="Suzuki S."/>
            <person name="Kawai-Toyooka H."/>
            <person name="Yamamoto K."/>
            <person name="Hamaji T."/>
            <person name="Ootsuki R."/>
            <person name="Yamaguchi H."/>
            <person name="Kawachi M."/>
            <person name="Higashiyama T."/>
            <person name="Nozaki H."/>
        </authorList>
    </citation>
    <scope>NUCLEOTIDE SEQUENCE [LARGE SCALE GENOMIC DNA]</scope>
    <source>
        <strain evidence="2 3">NIES-4479</strain>
    </source>
</reference>
<gene>
    <name evidence="2" type="primary">PLESTMB000229</name>
    <name evidence="2" type="ORF">PLESTB_001124300</name>
</gene>
<feature type="compositionally biased region" description="Polar residues" evidence="1">
    <location>
        <begin position="81"/>
        <end position="90"/>
    </location>
</feature>
<feature type="compositionally biased region" description="Polar residues" evidence="1">
    <location>
        <begin position="10"/>
        <end position="27"/>
    </location>
</feature>
<sequence length="118" mass="13288">MHACIHLSIHLSTRPFQQQQHPKQPSPNGREGPSHPDDYHHHHHHHHHNTDNSGVDRIPRRLNPKTPPYHTNKPTKKVAQAGNSASNTAAPTADWAGKPPAMRPLRSPSLHEPRCTRV</sequence>
<feature type="compositionally biased region" description="Basic and acidic residues" evidence="1">
    <location>
        <begin position="109"/>
        <end position="118"/>
    </location>
</feature>
<protein>
    <submittedName>
        <fullName evidence="2">Uncharacterized protein</fullName>
    </submittedName>
</protein>
<evidence type="ECO:0000313" key="3">
    <source>
        <dbReference type="Proteomes" id="UP001165080"/>
    </source>
</evidence>
<keyword evidence="3" id="KW-1185">Reference proteome</keyword>
<evidence type="ECO:0000313" key="2">
    <source>
        <dbReference type="EMBL" id="GLC56591.1"/>
    </source>
</evidence>
<proteinExistence type="predicted"/>
<dbReference type="AlphaFoldDB" id="A0A9W6BQM0"/>
<dbReference type="EMBL" id="BRXU01000016">
    <property type="protein sequence ID" value="GLC56591.1"/>
    <property type="molecule type" value="Genomic_DNA"/>
</dbReference>
<comment type="caution">
    <text evidence="2">The sequence shown here is derived from an EMBL/GenBank/DDBJ whole genome shotgun (WGS) entry which is preliminary data.</text>
</comment>
<name>A0A9W6BQM0_9CHLO</name>
<dbReference type="Proteomes" id="UP001165080">
    <property type="component" value="Unassembled WGS sequence"/>
</dbReference>
<feature type="region of interest" description="Disordered" evidence="1">
    <location>
        <begin position="1"/>
        <end position="118"/>
    </location>
</feature>
<accession>A0A9W6BQM0</accession>
<organism evidence="2 3">
    <name type="scientific">Pleodorina starrii</name>
    <dbReference type="NCBI Taxonomy" id="330485"/>
    <lineage>
        <taxon>Eukaryota</taxon>
        <taxon>Viridiplantae</taxon>
        <taxon>Chlorophyta</taxon>
        <taxon>core chlorophytes</taxon>
        <taxon>Chlorophyceae</taxon>
        <taxon>CS clade</taxon>
        <taxon>Chlamydomonadales</taxon>
        <taxon>Volvocaceae</taxon>
        <taxon>Pleodorina</taxon>
    </lineage>
</organism>
<evidence type="ECO:0000256" key="1">
    <source>
        <dbReference type="SAM" id="MobiDB-lite"/>
    </source>
</evidence>